<gene>
    <name evidence="4" type="ORF">FA13DRAFT_1731938</name>
</gene>
<feature type="transmembrane region" description="Helical" evidence="2">
    <location>
        <begin position="220"/>
        <end position="240"/>
    </location>
</feature>
<reference evidence="4 5" key="1">
    <citation type="journal article" date="2019" name="Nat. Ecol. Evol.">
        <title>Megaphylogeny resolves global patterns of mushroom evolution.</title>
        <authorList>
            <person name="Varga T."/>
            <person name="Krizsan K."/>
            <person name="Foldi C."/>
            <person name="Dima B."/>
            <person name="Sanchez-Garcia M."/>
            <person name="Sanchez-Ramirez S."/>
            <person name="Szollosi G.J."/>
            <person name="Szarkandi J.G."/>
            <person name="Papp V."/>
            <person name="Albert L."/>
            <person name="Andreopoulos W."/>
            <person name="Angelini C."/>
            <person name="Antonin V."/>
            <person name="Barry K.W."/>
            <person name="Bougher N.L."/>
            <person name="Buchanan P."/>
            <person name="Buyck B."/>
            <person name="Bense V."/>
            <person name="Catcheside P."/>
            <person name="Chovatia M."/>
            <person name="Cooper J."/>
            <person name="Damon W."/>
            <person name="Desjardin D."/>
            <person name="Finy P."/>
            <person name="Geml J."/>
            <person name="Haridas S."/>
            <person name="Hughes K."/>
            <person name="Justo A."/>
            <person name="Karasinski D."/>
            <person name="Kautmanova I."/>
            <person name="Kiss B."/>
            <person name="Kocsube S."/>
            <person name="Kotiranta H."/>
            <person name="LaButti K.M."/>
            <person name="Lechner B.E."/>
            <person name="Liimatainen K."/>
            <person name="Lipzen A."/>
            <person name="Lukacs Z."/>
            <person name="Mihaltcheva S."/>
            <person name="Morgado L.N."/>
            <person name="Niskanen T."/>
            <person name="Noordeloos M.E."/>
            <person name="Ohm R.A."/>
            <person name="Ortiz-Santana B."/>
            <person name="Ovrebo C."/>
            <person name="Racz N."/>
            <person name="Riley R."/>
            <person name="Savchenko A."/>
            <person name="Shiryaev A."/>
            <person name="Soop K."/>
            <person name="Spirin V."/>
            <person name="Szebenyi C."/>
            <person name="Tomsovsky M."/>
            <person name="Tulloss R.E."/>
            <person name="Uehling J."/>
            <person name="Grigoriev I.V."/>
            <person name="Vagvolgyi C."/>
            <person name="Papp T."/>
            <person name="Martin F.M."/>
            <person name="Miettinen O."/>
            <person name="Hibbett D.S."/>
            <person name="Nagy L.G."/>
        </authorList>
    </citation>
    <scope>NUCLEOTIDE SEQUENCE [LARGE SCALE GENOMIC DNA]</scope>
    <source>
        <strain evidence="4 5">FP101781</strain>
    </source>
</reference>
<keyword evidence="5" id="KW-1185">Reference proteome</keyword>
<feature type="transmembrane region" description="Helical" evidence="2">
    <location>
        <begin position="172"/>
        <end position="196"/>
    </location>
</feature>
<evidence type="ECO:0000313" key="4">
    <source>
        <dbReference type="EMBL" id="TEB32182.1"/>
    </source>
</evidence>
<feature type="transmembrane region" description="Helical" evidence="2">
    <location>
        <begin position="59"/>
        <end position="80"/>
    </location>
</feature>
<feature type="region of interest" description="Disordered" evidence="1">
    <location>
        <begin position="297"/>
        <end position="321"/>
    </location>
</feature>
<dbReference type="InterPro" id="IPR045340">
    <property type="entry name" value="DUF6533"/>
</dbReference>
<protein>
    <recommendedName>
        <fullName evidence="3">DUF6533 domain-containing protein</fullName>
    </recommendedName>
</protein>
<keyword evidence="2" id="KW-1133">Transmembrane helix</keyword>
<evidence type="ECO:0000313" key="5">
    <source>
        <dbReference type="Proteomes" id="UP000298030"/>
    </source>
</evidence>
<feature type="region of interest" description="Disordered" evidence="1">
    <location>
        <begin position="360"/>
        <end position="411"/>
    </location>
</feature>
<name>A0A4Y7TF44_COPMI</name>
<accession>A0A4Y7TF44</accession>
<dbReference type="Proteomes" id="UP000298030">
    <property type="component" value="Unassembled WGS sequence"/>
</dbReference>
<sequence length="411" mass="46064">MDLAAQEAALKALLDGYRATTYTNYIGTGGFALVAFDFLHTLPEEIHLIWPTSLSVPKVLFFVLRYYVIVNNVFAVLYNVPRGLTPDECRKVFYRSAYSTPVLVLGAEAILFIRVYAFSGRSRRMLVYLIVQYLAIHATTFTLLVKFVQSAKFVEMPFANMSCMPVQAESNLLGGVFTTLLCGVVIVMVLMIILALRKHRSSFRIGESSGLLTVFWRDGIFYFIVLSGLLSANIFVTFAAPEGYKLLFTQFTVDMHTVLSTRMLLHLREWAERDRYGSAITPSSLTDVRTRTAMFPSSENSYLPTKGGRGQQETIGGTSRKRTHGRLRTLMEDGLEWSTMQVRDTVVSPVELEDRRFEVPGGDTSIESATQEKGGGWNTRTIPKAQGSAERTTVEGRSHVMEVKRTEPPVQ</sequence>
<feature type="compositionally biased region" description="Basic and acidic residues" evidence="1">
    <location>
        <begin position="392"/>
        <end position="411"/>
    </location>
</feature>
<dbReference type="Pfam" id="PF20151">
    <property type="entry name" value="DUF6533"/>
    <property type="match status" value="1"/>
</dbReference>
<organism evidence="4 5">
    <name type="scientific">Coprinellus micaceus</name>
    <name type="common">Glistening ink-cap mushroom</name>
    <name type="synonym">Coprinus micaceus</name>
    <dbReference type="NCBI Taxonomy" id="71717"/>
    <lineage>
        <taxon>Eukaryota</taxon>
        <taxon>Fungi</taxon>
        <taxon>Dikarya</taxon>
        <taxon>Basidiomycota</taxon>
        <taxon>Agaricomycotina</taxon>
        <taxon>Agaricomycetes</taxon>
        <taxon>Agaricomycetidae</taxon>
        <taxon>Agaricales</taxon>
        <taxon>Agaricineae</taxon>
        <taxon>Psathyrellaceae</taxon>
        <taxon>Coprinellus</taxon>
    </lineage>
</organism>
<feature type="domain" description="DUF6533" evidence="3">
    <location>
        <begin position="25"/>
        <end position="69"/>
    </location>
</feature>
<evidence type="ECO:0000256" key="1">
    <source>
        <dbReference type="SAM" id="MobiDB-lite"/>
    </source>
</evidence>
<keyword evidence="2" id="KW-0472">Membrane</keyword>
<feature type="transmembrane region" description="Helical" evidence="2">
    <location>
        <begin position="92"/>
        <end position="113"/>
    </location>
</feature>
<dbReference type="OrthoDB" id="3350812at2759"/>
<evidence type="ECO:0000256" key="2">
    <source>
        <dbReference type="SAM" id="Phobius"/>
    </source>
</evidence>
<dbReference type="AlphaFoldDB" id="A0A4Y7TF44"/>
<keyword evidence="2" id="KW-0812">Transmembrane</keyword>
<dbReference type="EMBL" id="QPFP01000016">
    <property type="protein sequence ID" value="TEB32182.1"/>
    <property type="molecule type" value="Genomic_DNA"/>
</dbReference>
<comment type="caution">
    <text evidence="4">The sequence shown here is derived from an EMBL/GenBank/DDBJ whole genome shotgun (WGS) entry which is preliminary data.</text>
</comment>
<proteinExistence type="predicted"/>
<feature type="transmembrane region" description="Helical" evidence="2">
    <location>
        <begin position="22"/>
        <end position="39"/>
    </location>
</feature>
<feature type="transmembrane region" description="Helical" evidence="2">
    <location>
        <begin position="125"/>
        <end position="148"/>
    </location>
</feature>
<evidence type="ECO:0000259" key="3">
    <source>
        <dbReference type="Pfam" id="PF20151"/>
    </source>
</evidence>